<dbReference type="InterPro" id="IPR036259">
    <property type="entry name" value="MFS_trans_sf"/>
</dbReference>
<feature type="transmembrane region" description="Helical" evidence="3">
    <location>
        <begin position="221"/>
        <end position="243"/>
    </location>
</feature>
<dbReference type="Gene3D" id="1.20.1250.20">
    <property type="entry name" value="MFS general substrate transporter like domains"/>
    <property type="match status" value="2"/>
</dbReference>
<dbReference type="InterPro" id="IPR050327">
    <property type="entry name" value="Proton-linked_MCT"/>
</dbReference>
<accession>A0A165IQ83</accession>
<comment type="subcellular location">
    <subcellularLocation>
        <location evidence="1">Membrane</location>
        <topology evidence="1">Multi-pass membrane protein</topology>
    </subcellularLocation>
</comment>
<sequence>MEKEEPNTYIPPDGGFKAWLCVAGSFLLQFASFGYVNACGIFQFYYAEEMLSYKSSSSLAWITTLQIFLLFFFGPVVGMLIDAIGPRPILIPFSTLCVFAIFMLSLCKNYWQVMLAQGVAFGFGTSGVSMPAMVLVSQWFSTKKGLAVGIVSAGSSFGGIIFPIMVPRLIARHGFPAAVRWTGLLVGICLLLANLACSSPFPPKGFQKKESAGLKGFKSLPWAAFTLGCFFVIWGLFAPLNYLPLMAAQKGMSMALAQYTISITNAGSFFGRILPGWMSDRIGQFNMMFVVSILSGASLIAFWLPLELHPSNAGIIVFAAFYGFVSGGFVSLGPPCVVSLAEGRVEEIGVKLGGFCLAIALGSLTGLPIEGAIKDREGDKFIGLMIFAGVVMCLGGFLVGVARVLKGGFRLTAKV</sequence>
<feature type="transmembrane region" description="Helical" evidence="3">
    <location>
        <begin position="87"/>
        <end position="107"/>
    </location>
</feature>
<dbReference type="Proteomes" id="UP000076632">
    <property type="component" value="Unassembled WGS sequence"/>
</dbReference>
<dbReference type="OMA" id="CFFTMWG"/>
<dbReference type="OrthoDB" id="5667at2759"/>
<keyword evidence="3" id="KW-0472">Membrane</keyword>
<feature type="transmembrane region" description="Helical" evidence="3">
    <location>
        <begin position="146"/>
        <end position="166"/>
    </location>
</feature>
<dbReference type="InterPro" id="IPR020846">
    <property type="entry name" value="MFS_dom"/>
</dbReference>
<feature type="transmembrane region" description="Helical" evidence="3">
    <location>
        <begin position="381"/>
        <end position="405"/>
    </location>
</feature>
<feature type="transmembrane region" description="Helical" evidence="3">
    <location>
        <begin position="26"/>
        <end position="47"/>
    </location>
</feature>
<dbReference type="PROSITE" id="PS50850">
    <property type="entry name" value="MFS"/>
    <property type="match status" value="1"/>
</dbReference>
<keyword evidence="6" id="KW-1185">Reference proteome</keyword>
<dbReference type="EMBL" id="KV407455">
    <property type="protein sequence ID" value="KZF25224.1"/>
    <property type="molecule type" value="Genomic_DNA"/>
</dbReference>
<feature type="transmembrane region" description="Helical" evidence="3">
    <location>
        <begin position="352"/>
        <end position="369"/>
    </location>
</feature>
<dbReference type="Pfam" id="PF07690">
    <property type="entry name" value="MFS_1"/>
    <property type="match status" value="1"/>
</dbReference>
<feature type="transmembrane region" description="Helical" evidence="3">
    <location>
        <begin position="178"/>
        <end position="201"/>
    </location>
</feature>
<evidence type="ECO:0000259" key="4">
    <source>
        <dbReference type="PROSITE" id="PS50850"/>
    </source>
</evidence>
<evidence type="ECO:0000313" key="5">
    <source>
        <dbReference type="EMBL" id="KZF25224.1"/>
    </source>
</evidence>
<organism evidence="5 6">
    <name type="scientific">Xylona heveae (strain CBS 132557 / TC161)</name>
    <dbReference type="NCBI Taxonomy" id="1328760"/>
    <lineage>
        <taxon>Eukaryota</taxon>
        <taxon>Fungi</taxon>
        <taxon>Dikarya</taxon>
        <taxon>Ascomycota</taxon>
        <taxon>Pezizomycotina</taxon>
        <taxon>Xylonomycetes</taxon>
        <taxon>Xylonales</taxon>
        <taxon>Xylonaceae</taxon>
        <taxon>Xylona</taxon>
    </lineage>
</organism>
<evidence type="ECO:0000256" key="1">
    <source>
        <dbReference type="ARBA" id="ARBA00004141"/>
    </source>
</evidence>
<keyword evidence="3" id="KW-1133">Transmembrane helix</keyword>
<feature type="transmembrane region" description="Helical" evidence="3">
    <location>
        <begin position="59"/>
        <end position="81"/>
    </location>
</feature>
<dbReference type="PANTHER" id="PTHR11360:SF234">
    <property type="entry name" value="MFS-TYPE TRANSPORTER DBAD-RELATED"/>
    <property type="match status" value="1"/>
</dbReference>
<name>A0A165IQ83_XYLHT</name>
<dbReference type="InParanoid" id="A0A165IQ83"/>
<dbReference type="RefSeq" id="XP_018190779.1">
    <property type="nucleotide sequence ID" value="XM_018333680.1"/>
</dbReference>
<evidence type="ECO:0000256" key="3">
    <source>
        <dbReference type="SAM" id="Phobius"/>
    </source>
</evidence>
<feature type="domain" description="Major facilitator superfamily (MFS) profile" evidence="4">
    <location>
        <begin position="18"/>
        <end position="415"/>
    </location>
</feature>
<comment type="similarity">
    <text evidence="2">Belongs to the major facilitator superfamily. Monocarboxylate porter (TC 2.A.1.13) family.</text>
</comment>
<dbReference type="GeneID" id="28898817"/>
<protein>
    <submittedName>
        <fullName evidence="5">Putative MFS transporter</fullName>
    </submittedName>
</protein>
<evidence type="ECO:0000256" key="2">
    <source>
        <dbReference type="ARBA" id="ARBA00006727"/>
    </source>
</evidence>
<evidence type="ECO:0000313" key="6">
    <source>
        <dbReference type="Proteomes" id="UP000076632"/>
    </source>
</evidence>
<feature type="transmembrane region" description="Helical" evidence="3">
    <location>
        <begin position="313"/>
        <end position="332"/>
    </location>
</feature>
<dbReference type="GO" id="GO:0022857">
    <property type="term" value="F:transmembrane transporter activity"/>
    <property type="evidence" value="ECO:0007669"/>
    <property type="project" value="InterPro"/>
</dbReference>
<reference evidence="5 6" key="1">
    <citation type="journal article" date="2016" name="Fungal Biol.">
        <title>The genome of Xylona heveae provides a window into fungal endophytism.</title>
        <authorList>
            <person name="Gazis R."/>
            <person name="Kuo A."/>
            <person name="Riley R."/>
            <person name="LaButti K."/>
            <person name="Lipzen A."/>
            <person name="Lin J."/>
            <person name="Amirebrahimi M."/>
            <person name="Hesse C.N."/>
            <person name="Spatafora J.W."/>
            <person name="Henrissat B."/>
            <person name="Hainaut M."/>
            <person name="Grigoriev I.V."/>
            <person name="Hibbett D.S."/>
        </authorList>
    </citation>
    <scope>NUCLEOTIDE SEQUENCE [LARGE SCALE GENOMIC DNA]</scope>
    <source>
        <strain evidence="5 6">TC161</strain>
    </source>
</reference>
<dbReference type="GO" id="GO:0016020">
    <property type="term" value="C:membrane"/>
    <property type="evidence" value="ECO:0007669"/>
    <property type="project" value="UniProtKB-SubCell"/>
</dbReference>
<dbReference type="AlphaFoldDB" id="A0A165IQ83"/>
<keyword evidence="3" id="KW-0812">Transmembrane</keyword>
<feature type="transmembrane region" description="Helical" evidence="3">
    <location>
        <begin position="286"/>
        <end position="306"/>
    </location>
</feature>
<dbReference type="PANTHER" id="PTHR11360">
    <property type="entry name" value="MONOCARBOXYLATE TRANSPORTER"/>
    <property type="match status" value="1"/>
</dbReference>
<feature type="transmembrane region" description="Helical" evidence="3">
    <location>
        <begin position="119"/>
        <end position="140"/>
    </location>
</feature>
<dbReference type="SUPFAM" id="SSF103473">
    <property type="entry name" value="MFS general substrate transporter"/>
    <property type="match status" value="1"/>
</dbReference>
<proteinExistence type="inferred from homology"/>
<dbReference type="InterPro" id="IPR011701">
    <property type="entry name" value="MFS"/>
</dbReference>
<gene>
    <name evidence="5" type="ORF">L228DRAFT_252324</name>
</gene>